<dbReference type="AlphaFoldDB" id="A0A1U7EW10"/>
<gene>
    <name evidence="5" type="ordered locus">NP_2354A</name>
</gene>
<dbReference type="PANTHER" id="PTHR30461">
    <property type="entry name" value="DNA-INVERTASE FROM LAMBDOID PROPHAGE"/>
    <property type="match status" value="1"/>
</dbReference>
<feature type="domain" description="Resolvase/invertase-type recombinase catalytic" evidence="4">
    <location>
        <begin position="2"/>
        <end position="150"/>
    </location>
</feature>
<dbReference type="Gene3D" id="3.40.50.1390">
    <property type="entry name" value="Resolvase, N-terminal catalytic domain"/>
    <property type="match status" value="1"/>
</dbReference>
<keyword evidence="6" id="KW-1185">Reference proteome</keyword>
<dbReference type="EMBL" id="CR936257">
    <property type="protein sequence ID" value="CAI49268.2"/>
    <property type="molecule type" value="Genomic_DNA"/>
</dbReference>
<keyword evidence="3" id="KW-0233">DNA recombination</keyword>
<evidence type="ECO:0000256" key="3">
    <source>
        <dbReference type="ARBA" id="ARBA00023172"/>
    </source>
</evidence>
<dbReference type="KEGG" id="nph:NP_2354A"/>
<dbReference type="HOGENOM" id="CLU_010686_7_0_2"/>
<sequence length="217" mass="24331">MTVACYVRVSTADQNLDRQLESTSNYAQDELGAALGDIDTYRDKSTGTDTERRGYRDLVAQLEAGTVDAVVVHEISRLARSLQDLERTVSRVTDAGAEIHFVRDGLVFGDGKEKPMQRLQLQMLGAFAEWEARVKQMNTREGIAARQQNDEYHHGPAPLGFEKDDGRLIETDTYHEVVAVLDMVQKDELSKRKAAGRLDCSRSTIGRALDRRELYGL</sequence>
<dbReference type="GO" id="GO:0000150">
    <property type="term" value="F:DNA strand exchange activity"/>
    <property type="evidence" value="ECO:0007669"/>
    <property type="project" value="InterPro"/>
</dbReference>
<proteinExistence type="predicted"/>
<dbReference type="STRING" id="348780.NP_2354A"/>
<dbReference type="PROSITE" id="PS51736">
    <property type="entry name" value="RECOMBINASES_3"/>
    <property type="match status" value="1"/>
</dbReference>
<keyword evidence="2" id="KW-0238">DNA-binding</keyword>
<dbReference type="InterPro" id="IPR050639">
    <property type="entry name" value="SSR_resolvase"/>
</dbReference>
<accession>A0A1U7EW10</accession>
<dbReference type="EnsemblBacteria" id="CAI49268">
    <property type="protein sequence ID" value="CAI49268"/>
    <property type="gene ID" value="NP_2354A"/>
</dbReference>
<dbReference type="RefSeq" id="WP_049939817.1">
    <property type="nucleotide sequence ID" value="NC_007426.1"/>
</dbReference>
<evidence type="ECO:0000259" key="4">
    <source>
        <dbReference type="PROSITE" id="PS51736"/>
    </source>
</evidence>
<dbReference type="Proteomes" id="UP000002698">
    <property type="component" value="Chromosome"/>
</dbReference>
<keyword evidence="1" id="KW-0229">DNA integration</keyword>
<dbReference type="SUPFAM" id="SSF53041">
    <property type="entry name" value="Resolvase-like"/>
    <property type="match status" value="1"/>
</dbReference>
<dbReference type="CDD" id="cd03768">
    <property type="entry name" value="SR_ResInv"/>
    <property type="match status" value="1"/>
</dbReference>
<reference evidence="5 6" key="1">
    <citation type="journal article" date="2005" name="Genome Res.">
        <title>Living with two extremes: conclusions from the genome sequence of Natronomonas pharaonis.</title>
        <authorList>
            <person name="Falb M."/>
            <person name="Pfeiffer F."/>
            <person name="Palm P."/>
            <person name="Rodewald K."/>
            <person name="Hickmann V."/>
            <person name="Tittor J."/>
            <person name="Oesterhelt D."/>
        </authorList>
    </citation>
    <scope>NUCLEOTIDE SEQUENCE [LARGE SCALE GENOMIC DNA]</scope>
    <source>
        <strain evidence="6">ATCC 35678 / DSM 2160 / CIP 103997 / JCM 8858 / NBRC 14720 / NCIMB 2260 / Gabara</strain>
    </source>
</reference>
<evidence type="ECO:0000313" key="6">
    <source>
        <dbReference type="Proteomes" id="UP000002698"/>
    </source>
</evidence>
<dbReference type="InterPro" id="IPR006119">
    <property type="entry name" value="Resolv_N"/>
</dbReference>
<dbReference type="PROSITE" id="PS00397">
    <property type="entry name" value="RECOMBINASES_1"/>
    <property type="match status" value="1"/>
</dbReference>
<dbReference type="GeneID" id="3703274"/>
<evidence type="ECO:0000256" key="2">
    <source>
        <dbReference type="ARBA" id="ARBA00023125"/>
    </source>
</evidence>
<protein>
    <submittedName>
        <fullName evidence="5">Resolvase</fullName>
    </submittedName>
</protein>
<evidence type="ECO:0000256" key="1">
    <source>
        <dbReference type="ARBA" id="ARBA00022908"/>
    </source>
</evidence>
<evidence type="ECO:0000313" key="5">
    <source>
        <dbReference type="EMBL" id="CAI49268.2"/>
    </source>
</evidence>
<dbReference type="SMART" id="SM00857">
    <property type="entry name" value="Resolvase"/>
    <property type="match status" value="1"/>
</dbReference>
<dbReference type="InterPro" id="IPR036162">
    <property type="entry name" value="Resolvase-like_N_sf"/>
</dbReference>
<dbReference type="GO" id="GO:0015074">
    <property type="term" value="P:DNA integration"/>
    <property type="evidence" value="ECO:0007669"/>
    <property type="project" value="UniProtKB-KW"/>
</dbReference>
<dbReference type="InterPro" id="IPR006118">
    <property type="entry name" value="Recombinase_CS"/>
</dbReference>
<dbReference type="GO" id="GO:0003677">
    <property type="term" value="F:DNA binding"/>
    <property type="evidence" value="ECO:0007669"/>
    <property type="project" value="UniProtKB-KW"/>
</dbReference>
<dbReference type="OrthoDB" id="24728at2157"/>
<dbReference type="eggNOG" id="arCOG03162">
    <property type="taxonomic scope" value="Archaea"/>
</dbReference>
<dbReference type="Pfam" id="PF00239">
    <property type="entry name" value="Resolvase"/>
    <property type="match status" value="1"/>
</dbReference>
<organism evidence="5 6">
    <name type="scientific">Natronomonas pharaonis (strain ATCC 35678 / DSM 2160 / CIP 103997 / JCM 8858 / NBRC 14720 / NCIMB 2260 / Gabara)</name>
    <name type="common">Halobacterium pharaonis</name>
    <dbReference type="NCBI Taxonomy" id="348780"/>
    <lineage>
        <taxon>Archaea</taxon>
        <taxon>Methanobacteriati</taxon>
        <taxon>Methanobacteriota</taxon>
        <taxon>Stenosarchaea group</taxon>
        <taxon>Halobacteria</taxon>
        <taxon>Halobacteriales</taxon>
        <taxon>Natronomonadaceae</taxon>
        <taxon>Natronomonas</taxon>
    </lineage>
</organism>
<name>A0A1U7EW10_NATPD</name>
<dbReference type="PANTHER" id="PTHR30461:SF26">
    <property type="entry name" value="RESOLVASE HOMOLOG YNEB"/>
    <property type="match status" value="1"/>
</dbReference>